<protein>
    <submittedName>
        <fullName evidence="4">STYKc</fullName>
    </submittedName>
</protein>
<dbReference type="SUPFAM" id="SSF56112">
    <property type="entry name" value="Protein kinase-like (PK-like)"/>
    <property type="match status" value="1"/>
</dbReference>
<keyword evidence="2" id="KW-1133">Transmembrane helix</keyword>
<keyword evidence="5" id="KW-1185">Reference proteome</keyword>
<dbReference type="GO" id="GO:0007165">
    <property type="term" value="P:signal transduction"/>
    <property type="evidence" value="ECO:0007669"/>
    <property type="project" value="TreeGrafter"/>
</dbReference>
<evidence type="ECO:0000259" key="3">
    <source>
        <dbReference type="PROSITE" id="PS50011"/>
    </source>
</evidence>
<keyword evidence="2" id="KW-0812">Transmembrane</keyword>
<feature type="transmembrane region" description="Helical" evidence="2">
    <location>
        <begin position="73"/>
        <end position="89"/>
    </location>
</feature>
<reference evidence="4" key="1">
    <citation type="submission" date="2020-06" db="EMBL/GenBank/DDBJ databases">
        <authorList>
            <consortium name="Plant Systems Biology data submission"/>
        </authorList>
    </citation>
    <scope>NUCLEOTIDE SEQUENCE</scope>
    <source>
        <strain evidence="4">D6</strain>
    </source>
</reference>
<dbReference type="GO" id="GO:0005524">
    <property type="term" value="F:ATP binding"/>
    <property type="evidence" value="ECO:0007669"/>
    <property type="project" value="InterPro"/>
</dbReference>
<dbReference type="PROSITE" id="PS50011">
    <property type="entry name" value="PROTEIN_KINASE_DOM"/>
    <property type="match status" value="1"/>
</dbReference>
<dbReference type="OrthoDB" id="41771at2759"/>
<dbReference type="PANTHER" id="PTHR23257">
    <property type="entry name" value="SERINE-THREONINE PROTEIN KINASE"/>
    <property type="match status" value="1"/>
</dbReference>
<evidence type="ECO:0000256" key="2">
    <source>
        <dbReference type="SAM" id="Phobius"/>
    </source>
</evidence>
<feature type="compositionally biased region" description="Polar residues" evidence="1">
    <location>
        <begin position="41"/>
        <end position="57"/>
    </location>
</feature>
<evidence type="ECO:0000313" key="5">
    <source>
        <dbReference type="Proteomes" id="UP001153069"/>
    </source>
</evidence>
<comment type="caution">
    <text evidence="4">The sequence shown here is derived from an EMBL/GenBank/DDBJ whole genome shotgun (WGS) entry which is preliminary data.</text>
</comment>
<dbReference type="Pfam" id="PF07714">
    <property type="entry name" value="PK_Tyr_Ser-Thr"/>
    <property type="match status" value="1"/>
</dbReference>
<dbReference type="InterPro" id="IPR011009">
    <property type="entry name" value="Kinase-like_dom_sf"/>
</dbReference>
<dbReference type="InterPro" id="IPR050167">
    <property type="entry name" value="Ser_Thr_protein_kinase"/>
</dbReference>
<organism evidence="4 5">
    <name type="scientific">Seminavis robusta</name>
    <dbReference type="NCBI Taxonomy" id="568900"/>
    <lineage>
        <taxon>Eukaryota</taxon>
        <taxon>Sar</taxon>
        <taxon>Stramenopiles</taxon>
        <taxon>Ochrophyta</taxon>
        <taxon>Bacillariophyta</taxon>
        <taxon>Bacillariophyceae</taxon>
        <taxon>Bacillariophycidae</taxon>
        <taxon>Naviculales</taxon>
        <taxon>Naviculaceae</taxon>
        <taxon>Seminavis</taxon>
    </lineage>
</organism>
<keyword evidence="2" id="KW-0472">Membrane</keyword>
<dbReference type="SMART" id="SM00220">
    <property type="entry name" value="S_TKc"/>
    <property type="match status" value="1"/>
</dbReference>
<dbReference type="Proteomes" id="UP001153069">
    <property type="component" value="Unassembled WGS sequence"/>
</dbReference>
<accession>A0A9N8E7W9</accession>
<dbReference type="EMBL" id="CAICTM010000778">
    <property type="protein sequence ID" value="CAB9516381.1"/>
    <property type="molecule type" value="Genomic_DNA"/>
</dbReference>
<dbReference type="AlphaFoldDB" id="A0A9N8E7W9"/>
<feature type="compositionally biased region" description="Low complexity" evidence="1">
    <location>
        <begin position="19"/>
        <end position="28"/>
    </location>
</feature>
<dbReference type="InterPro" id="IPR001245">
    <property type="entry name" value="Ser-Thr/Tyr_kinase_cat_dom"/>
</dbReference>
<feature type="region of interest" description="Disordered" evidence="1">
    <location>
        <begin position="1"/>
        <end position="62"/>
    </location>
</feature>
<feature type="compositionally biased region" description="Basic and acidic residues" evidence="1">
    <location>
        <begin position="8"/>
        <end position="18"/>
    </location>
</feature>
<evidence type="ECO:0000313" key="4">
    <source>
        <dbReference type="EMBL" id="CAB9516381.1"/>
    </source>
</evidence>
<proteinExistence type="predicted"/>
<dbReference type="GO" id="GO:0004672">
    <property type="term" value="F:protein kinase activity"/>
    <property type="evidence" value="ECO:0007669"/>
    <property type="project" value="InterPro"/>
</dbReference>
<dbReference type="Gene3D" id="1.10.510.10">
    <property type="entry name" value="Transferase(Phosphotransferase) domain 1"/>
    <property type="match status" value="1"/>
</dbReference>
<name>A0A9N8E7W9_9STRA</name>
<dbReference type="GO" id="GO:0005737">
    <property type="term" value="C:cytoplasm"/>
    <property type="evidence" value="ECO:0007669"/>
    <property type="project" value="TreeGrafter"/>
</dbReference>
<gene>
    <name evidence="4" type="ORF">SEMRO_779_G201260.1</name>
</gene>
<feature type="domain" description="Protein kinase" evidence="3">
    <location>
        <begin position="266"/>
        <end position="561"/>
    </location>
</feature>
<sequence length="572" mass="65107">MGTTTAAHNDDSCQRRDPQQQQQQQSISSRRRPQHSSSSSTTNNLRSTYQRTNSFSKKGTKVAARGRKWRRRILGLILVGFAFVAVLIRNPNLRNTALAAIINRQPKRGISNFGVKPLVVGYGIDLVVGGGTDAPRKSNGMKTRQILFSKYHPVVRIHPSTFQIIPPSERFISIWAALRGSSSTINTTGIKWNWNHHSVDLMGLEIPDMVDWSTYQYPTRPDPDEETKKKDPCQLPHGWMNQSFPTCSNLHAFDMMSQLLEYDHRVQQRFLMGTGSMRSVWLLEQITEADIPVEQAVLKTLRMKHDFDAGDLDRHRRDALISERLTASPHILNIYGYCGNSAIYQYANSGTLYDAIGAKEYREEQMNNQHNDAHDKWEQWTSQRKLEVSYQVVSALADLHDIDHDGIASVAHDDLDITQYVSTDGGNTFQLSDFNGAPFVEWDSKEKQTCSFRALMKGGKTRSPEEYDENTYLVTEKIDIYALGNILYTIVEGQYPFYDVSTTQTMSLVAKGHTPPTSEPTSTSKDHNIQLLLNAMELCWVRDPRRRATARKIQNMLKPYVERNKKHPGLLQ</sequence>
<dbReference type="PANTHER" id="PTHR23257:SF958">
    <property type="entry name" value="SERINE_THREONINE-PROTEIN KINASE WNK4"/>
    <property type="match status" value="1"/>
</dbReference>
<dbReference type="InterPro" id="IPR000719">
    <property type="entry name" value="Prot_kinase_dom"/>
</dbReference>
<evidence type="ECO:0000256" key="1">
    <source>
        <dbReference type="SAM" id="MobiDB-lite"/>
    </source>
</evidence>